<evidence type="ECO:0000256" key="5">
    <source>
        <dbReference type="ARBA" id="ARBA00023136"/>
    </source>
</evidence>
<dbReference type="OrthoDB" id="582337at2"/>
<dbReference type="PANTHER" id="PTHR34187:SF2">
    <property type="entry name" value="DUF202 DOMAIN-CONTAINING PROTEIN"/>
    <property type="match status" value="1"/>
</dbReference>
<keyword evidence="5 6" id="KW-0472">Membrane</keyword>
<keyword evidence="2" id="KW-1003">Cell membrane</keyword>
<comment type="subcellular location">
    <subcellularLocation>
        <location evidence="1">Cell membrane</location>
        <topology evidence="1">Multi-pass membrane protein</topology>
    </subcellularLocation>
</comment>
<dbReference type="Pfam" id="PF02656">
    <property type="entry name" value="DUF202"/>
    <property type="match status" value="1"/>
</dbReference>
<dbReference type="PATRIC" id="fig|1618207.4.peg.1820"/>
<gene>
    <name evidence="8" type="ORF">UM93_08980</name>
</gene>
<dbReference type="EMBL" id="CP011005">
    <property type="protein sequence ID" value="AJT41613.1"/>
    <property type="molecule type" value="Genomic_DNA"/>
</dbReference>
<evidence type="ECO:0000256" key="4">
    <source>
        <dbReference type="ARBA" id="ARBA00022989"/>
    </source>
</evidence>
<accession>A0A0D4BZ64</accession>
<dbReference type="KEGG" id="ari:UM93_08980"/>
<evidence type="ECO:0000313" key="8">
    <source>
        <dbReference type="EMBL" id="AJT41613.1"/>
    </source>
</evidence>
<dbReference type="InterPro" id="IPR052053">
    <property type="entry name" value="IM_YidH-like"/>
</dbReference>
<evidence type="ECO:0000256" key="3">
    <source>
        <dbReference type="ARBA" id="ARBA00022692"/>
    </source>
</evidence>
<dbReference type="STRING" id="1618207.UM93_08980"/>
<evidence type="ECO:0000259" key="7">
    <source>
        <dbReference type="Pfam" id="PF02656"/>
    </source>
</evidence>
<feature type="transmembrane region" description="Helical" evidence="6">
    <location>
        <begin position="99"/>
        <end position="119"/>
    </location>
</feature>
<keyword evidence="3 6" id="KW-0812">Transmembrane</keyword>
<sequence>MSSERRFPRALYQHGEEPDPRFSLANERTFLAWIRTGVALIAAGIAIEVFASSIHSGLRLSAAIVLILAGIAAPVQAWFGWLRTERALRNSQPLPMPRLSIAVAAVVVIAGLLILLGFLV</sequence>
<reference evidence="8 9" key="1">
    <citation type="journal article" date="2015" name="Genome Announc.">
        <title>Complete Genome Sequencing of Protease-Producing Novel Arthrobacter sp. Strain IHBB 11108 Using PacBio Single-Molecule Real-Time Sequencing Technology.</title>
        <authorList>
            <person name="Kiran S."/>
            <person name="Swarnkar M.K."/>
            <person name="Pal M."/>
            <person name="Thakur R."/>
            <person name="Tewari R."/>
            <person name="Singh A.K."/>
            <person name="Gulati A."/>
        </authorList>
    </citation>
    <scope>NUCLEOTIDE SEQUENCE [LARGE SCALE GENOMIC DNA]</scope>
    <source>
        <strain evidence="8 9">IHBB 11108</strain>
    </source>
</reference>
<organism evidence="8 9">
    <name type="scientific">Psychromicrobium lacuslunae</name>
    <dbReference type="NCBI Taxonomy" id="1618207"/>
    <lineage>
        <taxon>Bacteria</taxon>
        <taxon>Bacillati</taxon>
        <taxon>Actinomycetota</taxon>
        <taxon>Actinomycetes</taxon>
        <taxon>Micrococcales</taxon>
        <taxon>Micrococcaceae</taxon>
        <taxon>Psychromicrobium</taxon>
    </lineage>
</organism>
<proteinExistence type="predicted"/>
<dbReference type="PANTHER" id="PTHR34187">
    <property type="entry name" value="FGR18P"/>
    <property type="match status" value="1"/>
</dbReference>
<keyword evidence="4 6" id="KW-1133">Transmembrane helix</keyword>
<evidence type="ECO:0000313" key="9">
    <source>
        <dbReference type="Proteomes" id="UP000061839"/>
    </source>
</evidence>
<evidence type="ECO:0000256" key="6">
    <source>
        <dbReference type="SAM" id="Phobius"/>
    </source>
</evidence>
<dbReference type="Proteomes" id="UP000061839">
    <property type="component" value="Chromosome"/>
</dbReference>
<dbReference type="HOGENOM" id="CLU_053359_4_0_11"/>
<evidence type="ECO:0000256" key="1">
    <source>
        <dbReference type="ARBA" id="ARBA00004651"/>
    </source>
</evidence>
<evidence type="ECO:0000256" key="2">
    <source>
        <dbReference type="ARBA" id="ARBA00022475"/>
    </source>
</evidence>
<dbReference type="AlphaFoldDB" id="A0A0D4BZ64"/>
<feature type="transmembrane region" description="Helical" evidence="6">
    <location>
        <begin position="58"/>
        <end position="79"/>
    </location>
</feature>
<keyword evidence="9" id="KW-1185">Reference proteome</keyword>
<feature type="domain" description="DUF202" evidence="7">
    <location>
        <begin position="21"/>
        <end position="87"/>
    </location>
</feature>
<protein>
    <submittedName>
        <fullName evidence="8">Membrane protein</fullName>
    </submittedName>
</protein>
<feature type="transmembrane region" description="Helical" evidence="6">
    <location>
        <begin position="30"/>
        <end position="51"/>
    </location>
</feature>
<dbReference type="InterPro" id="IPR003807">
    <property type="entry name" value="DUF202"/>
</dbReference>
<dbReference type="GO" id="GO:0005886">
    <property type="term" value="C:plasma membrane"/>
    <property type="evidence" value="ECO:0007669"/>
    <property type="project" value="UniProtKB-SubCell"/>
</dbReference>
<name>A0A0D4BZ64_9MICC</name>
<dbReference type="RefSeq" id="WP_045075106.1">
    <property type="nucleotide sequence ID" value="NZ_CP011005.1"/>
</dbReference>